<dbReference type="FunFam" id="3.80.10.10:FF:000111">
    <property type="entry name" value="LRR receptor-like serine/threonine-protein kinase ERECTA"/>
    <property type="match status" value="1"/>
</dbReference>
<dbReference type="InterPro" id="IPR013210">
    <property type="entry name" value="LRR_N_plant-typ"/>
</dbReference>
<keyword evidence="11" id="KW-0472">Membrane</keyword>
<keyword evidence="7" id="KW-0677">Repeat</keyword>
<evidence type="ECO:0000256" key="13">
    <source>
        <dbReference type="SAM" id="SignalP"/>
    </source>
</evidence>
<sequence length="181" mass="19454">MAMAAAWSPALAAVLLAAAVASASNSEGDALYALRRALADPRGVLQSWDPTLVNPCTWFHRLGELYKNNIQGTIPAELGSLKNLISLDLYNNNITGTIPKELGKLSSLVFLRLNDNSLNGPIPRDLAKISSLKVIDVSNNDLCGTIPTSGPFEHIPLNNFDKNPRLEGPELQGLATYDTNC</sequence>
<dbReference type="Proteomes" id="UP000026961">
    <property type="component" value="Chromosome 1"/>
</dbReference>
<feature type="domain" description="Leucine-rich repeat-containing N-terminal plant-type" evidence="14">
    <location>
        <begin position="24"/>
        <end position="59"/>
    </location>
</feature>
<evidence type="ECO:0000256" key="5">
    <source>
        <dbReference type="ARBA" id="ARBA00022692"/>
    </source>
</evidence>
<keyword evidence="10" id="KW-1133">Transmembrane helix</keyword>
<evidence type="ECO:0000256" key="10">
    <source>
        <dbReference type="ARBA" id="ARBA00022989"/>
    </source>
</evidence>
<keyword evidence="4" id="KW-1070">Brassinosteroid signaling pathway</keyword>
<dbReference type="InterPro" id="IPR032675">
    <property type="entry name" value="LRR_dom_sf"/>
</dbReference>
<evidence type="ECO:0000256" key="6">
    <source>
        <dbReference type="ARBA" id="ARBA00022729"/>
    </source>
</evidence>
<evidence type="ECO:0000256" key="11">
    <source>
        <dbReference type="ARBA" id="ARBA00023136"/>
    </source>
</evidence>
<organism evidence="15">
    <name type="scientific">Oryza glumipatula</name>
    <dbReference type="NCBI Taxonomy" id="40148"/>
    <lineage>
        <taxon>Eukaryota</taxon>
        <taxon>Viridiplantae</taxon>
        <taxon>Streptophyta</taxon>
        <taxon>Embryophyta</taxon>
        <taxon>Tracheophyta</taxon>
        <taxon>Spermatophyta</taxon>
        <taxon>Magnoliopsida</taxon>
        <taxon>Liliopsida</taxon>
        <taxon>Poales</taxon>
        <taxon>Poaceae</taxon>
        <taxon>BOP clade</taxon>
        <taxon>Oryzoideae</taxon>
        <taxon>Oryzeae</taxon>
        <taxon>Oryzinae</taxon>
        <taxon>Oryza</taxon>
    </lineage>
</organism>
<feature type="signal peptide" evidence="13">
    <location>
        <begin position="1"/>
        <end position="23"/>
    </location>
</feature>
<reference evidence="15" key="2">
    <citation type="submission" date="2015-04" db="UniProtKB">
        <authorList>
            <consortium name="EnsemblPlants"/>
        </authorList>
    </citation>
    <scope>IDENTIFICATION</scope>
</reference>
<accession>A0A0D9Y6T8</accession>
<evidence type="ECO:0000256" key="8">
    <source>
        <dbReference type="ARBA" id="ARBA00022741"/>
    </source>
</evidence>
<dbReference type="GO" id="GO:0005524">
    <property type="term" value="F:ATP binding"/>
    <property type="evidence" value="ECO:0007669"/>
    <property type="project" value="UniProtKB-KW"/>
</dbReference>
<dbReference type="AlphaFoldDB" id="A0A0D9Y6T8"/>
<dbReference type="PANTHER" id="PTHR47988">
    <property type="entry name" value="SOMATIC EMBRYOGENESIS RECEPTOR KINASE 1"/>
    <property type="match status" value="1"/>
</dbReference>
<dbReference type="GO" id="GO:0016020">
    <property type="term" value="C:membrane"/>
    <property type="evidence" value="ECO:0007669"/>
    <property type="project" value="UniProtKB-SubCell"/>
</dbReference>
<evidence type="ECO:0000313" key="15">
    <source>
        <dbReference type="EnsemblPlants" id="OGLUM01G12940.1"/>
    </source>
</evidence>
<dbReference type="Gene3D" id="3.80.10.10">
    <property type="entry name" value="Ribonuclease Inhibitor"/>
    <property type="match status" value="1"/>
</dbReference>
<dbReference type="HOGENOM" id="CLU_000288_18_9_1"/>
<dbReference type="GO" id="GO:0009742">
    <property type="term" value="P:brassinosteroid mediated signaling pathway"/>
    <property type="evidence" value="ECO:0007669"/>
    <property type="project" value="UniProtKB-KW"/>
</dbReference>
<protein>
    <recommendedName>
        <fullName evidence="14">Leucine-rich repeat-containing N-terminal plant-type domain-containing protein</fullName>
    </recommendedName>
</protein>
<dbReference type="Pfam" id="PF00560">
    <property type="entry name" value="LRR_1"/>
    <property type="match status" value="1"/>
</dbReference>
<evidence type="ECO:0000256" key="1">
    <source>
        <dbReference type="ARBA" id="ARBA00004167"/>
    </source>
</evidence>
<reference evidence="15" key="3">
    <citation type="submission" date="2018-05" db="EMBL/GenBank/DDBJ databases">
        <title>OgluRS3 (Oryza glumaepatula Reference Sequence Version 3).</title>
        <authorList>
            <person name="Zhang J."/>
            <person name="Kudrna D."/>
            <person name="Lee S."/>
            <person name="Talag J."/>
            <person name="Welchert J."/>
            <person name="Wing R.A."/>
        </authorList>
    </citation>
    <scope>NUCLEOTIDE SEQUENCE [LARGE SCALE GENOMIC DNA]</scope>
</reference>
<dbReference type="eggNOG" id="KOG0619">
    <property type="taxonomic scope" value="Eukaryota"/>
</dbReference>
<name>A0A0D9Y6T8_9ORYZ</name>
<keyword evidence="12" id="KW-0325">Glycoprotein</keyword>
<keyword evidence="16" id="KW-1185">Reference proteome</keyword>
<reference evidence="15" key="1">
    <citation type="submission" date="2013-08" db="EMBL/GenBank/DDBJ databases">
        <title>Oryza genome evolution.</title>
        <authorList>
            <person name="Wing R.A."/>
            <person name="Panaud O."/>
            <person name="Oliveira A.C."/>
        </authorList>
    </citation>
    <scope>NUCLEOTIDE SEQUENCE</scope>
</reference>
<comment type="subcellular location">
    <subcellularLocation>
        <location evidence="1">Membrane</location>
        <topology evidence="1">Single-pass membrane protein</topology>
    </subcellularLocation>
</comment>
<dbReference type="Gramene" id="OGLUM01G12940.1">
    <property type="protein sequence ID" value="OGLUM01G12940.1"/>
    <property type="gene ID" value="OGLUM01G12940"/>
</dbReference>
<dbReference type="Pfam" id="PF13855">
    <property type="entry name" value="LRR_8"/>
    <property type="match status" value="1"/>
</dbReference>
<dbReference type="Pfam" id="PF08263">
    <property type="entry name" value="LRRNT_2"/>
    <property type="match status" value="1"/>
</dbReference>
<evidence type="ECO:0000256" key="2">
    <source>
        <dbReference type="ARBA" id="ARBA00009592"/>
    </source>
</evidence>
<evidence type="ECO:0000256" key="9">
    <source>
        <dbReference type="ARBA" id="ARBA00022840"/>
    </source>
</evidence>
<evidence type="ECO:0000256" key="3">
    <source>
        <dbReference type="ARBA" id="ARBA00022614"/>
    </source>
</evidence>
<evidence type="ECO:0000256" key="12">
    <source>
        <dbReference type="ARBA" id="ARBA00023180"/>
    </source>
</evidence>
<keyword evidence="3" id="KW-0433">Leucine-rich repeat</keyword>
<comment type="similarity">
    <text evidence="2">Belongs to the RLP family.</text>
</comment>
<proteinExistence type="inferred from homology"/>
<dbReference type="InterPro" id="IPR001611">
    <property type="entry name" value="Leu-rich_rpt"/>
</dbReference>
<evidence type="ECO:0000259" key="14">
    <source>
        <dbReference type="Pfam" id="PF08263"/>
    </source>
</evidence>
<evidence type="ECO:0000256" key="4">
    <source>
        <dbReference type="ARBA" id="ARBA00022626"/>
    </source>
</evidence>
<keyword evidence="6 13" id="KW-0732">Signal</keyword>
<evidence type="ECO:0000313" key="16">
    <source>
        <dbReference type="Proteomes" id="UP000026961"/>
    </source>
</evidence>
<dbReference type="EnsemblPlants" id="OGLUM01G12940.1">
    <property type="protein sequence ID" value="OGLUM01G12940.1"/>
    <property type="gene ID" value="OGLUM01G12940"/>
</dbReference>
<dbReference type="SUPFAM" id="SSF52058">
    <property type="entry name" value="L domain-like"/>
    <property type="match status" value="1"/>
</dbReference>
<dbReference type="STRING" id="40148.A0A0D9Y6T8"/>
<keyword evidence="8" id="KW-0547">Nucleotide-binding</keyword>
<evidence type="ECO:0000256" key="7">
    <source>
        <dbReference type="ARBA" id="ARBA00022737"/>
    </source>
</evidence>
<keyword evidence="5" id="KW-0812">Transmembrane</keyword>
<feature type="chain" id="PRO_5002351251" description="Leucine-rich repeat-containing N-terminal plant-type domain-containing protein" evidence="13">
    <location>
        <begin position="24"/>
        <end position="181"/>
    </location>
</feature>
<keyword evidence="9" id="KW-0067">ATP-binding</keyword>